<keyword evidence="8 10" id="KW-0326">Glycosidase</keyword>
<dbReference type="InterPro" id="IPR011013">
    <property type="entry name" value="Gal_mutarotase_sf_dom"/>
</dbReference>
<reference evidence="14 15" key="1">
    <citation type="submission" date="2024-05" db="EMBL/GenBank/DDBJ databases">
        <authorList>
            <person name="Wallberg A."/>
        </authorList>
    </citation>
    <scope>NUCLEOTIDE SEQUENCE [LARGE SCALE GENOMIC DNA]</scope>
</reference>
<evidence type="ECO:0000256" key="11">
    <source>
        <dbReference type="SAM" id="MobiDB-lite"/>
    </source>
</evidence>
<evidence type="ECO:0000256" key="2">
    <source>
        <dbReference type="ARBA" id="ARBA00004833"/>
    </source>
</evidence>
<dbReference type="PANTHER" id="PTHR22762">
    <property type="entry name" value="ALPHA-GLUCOSIDASE"/>
    <property type="match status" value="1"/>
</dbReference>
<dbReference type="Gene3D" id="3.20.20.80">
    <property type="entry name" value="Glycosidases"/>
    <property type="match status" value="2"/>
</dbReference>
<feature type="region of interest" description="Disordered" evidence="11">
    <location>
        <begin position="94"/>
        <end position="113"/>
    </location>
</feature>
<comment type="caution">
    <text evidence="14">The sequence shown here is derived from an EMBL/GenBank/DDBJ whole genome shotgun (WGS) entry which is preliminary data.</text>
</comment>
<name>A0AAV2SSB8_MEGNR</name>
<dbReference type="GO" id="GO:0090599">
    <property type="term" value="F:alpha-glucosidase activity"/>
    <property type="evidence" value="ECO:0007669"/>
    <property type="project" value="UniProtKB-ARBA"/>
</dbReference>
<dbReference type="GO" id="GO:0005783">
    <property type="term" value="C:endoplasmic reticulum"/>
    <property type="evidence" value="ECO:0007669"/>
    <property type="project" value="UniProtKB-SubCell"/>
</dbReference>
<dbReference type="CDD" id="cd14752">
    <property type="entry name" value="GH31_N"/>
    <property type="match status" value="1"/>
</dbReference>
<keyword evidence="7" id="KW-0325">Glycoprotein</keyword>
<evidence type="ECO:0000256" key="6">
    <source>
        <dbReference type="ARBA" id="ARBA00022824"/>
    </source>
</evidence>
<comment type="pathway">
    <text evidence="2">Glycan metabolism; N-glycan metabolism.</text>
</comment>
<feature type="domain" description="Glycoside hydrolase family 31 TIM barrel" evidence="12">
    <location>
        <begin position="282"/>
        <end position="584"/>
    </location>
</feature>
<dbReference type="Pfam" id="PF01055">
    <property type="entry name" value="Glyco_hydro_31_2nd"/>
    <property type="match status" value="1"/>
</dbReference>
<evidence type="ECO:0000256" key="7">
    <source>
        <dbReference type="ARBA" id="ARBA00023180"/>
    </source>
</evidence>
<dbReference type="SUPFAM" id="SSF74650">
    <property type="entry name" value="Galactose mutarotase-like"/>
    <property type="match status" value="1"/>
</dbReference>
<dbReference type="InterPro" id="IPR017853">
    <property type="entry name" value="GH"/>
</dbReference>
<protein>
    <recommendedName>
        <fullName evidence="9">Glucosidase II subunit alpha</fullName>
    </recommendedName>
</protein>
<dbReference type="InterPro" id="IPR000322">
    <property type="entry name" value="Glyco_hydro_31_TIM"/>
</dbReference>
<evidence type="ECO:0000256" key="9">
    <source>
        <dbReference type="ARBA" id="ARBA00042895"/>
    </source>
</evidence>
<dbReference type="Proteomes" id="UP001497623">
    <property type="component" value="Unassembled WGS sequence"/>
</dbReference>
<dbReference type="GO" id="GO:0006491">
    <property type="term" value="P:N-glycan processing"/>
    <property type="evidence" value="ECO:0007669"/>
    <property type="project" value="TreeGrafter"/>
</dbReference>
<keyword evidence="6" id="KW-0256">Endoplasmic reticulum</keyword>
<dbReference type="AlphaFoldDB" id="A0AAV2SSB8"/>
<sequence>MVFIKSSNGDFEMSITQKLLKFEKIKCSILFLTLSAIKFGEMKKIDEQIIISYLKPIEQYTNLHIEIFQNKDLKMFCGQVKLLSFTRICNKKGEPVDNPESEANPNSVVEDPDITDTDGLWEETYKSHTDSKPYGPASVGMDISFINSKHVYGIPEHADSFSLKETTSTDPYRMYNLDVFEYEVNNPMALYGSVPVMISHTATHTTGIFWHNAAETWIDIKKLPDTNVVSSITNFFSGEEKDIPQTSTHWFSESGIIDLFIMLGPRPMDVFRQYGKLTGTQNLPPLFSLAYHQCRWNYNDEEDVQQVNENFDKYDIPMDVMWLDIEHTDGKRYFTWDQHKFSHPLEMTAGLTSRGRKLVTIVDPHIKRDHNYFFYKENHDRDLFIHTKDGKEFDGWCWPGSSSYIDFTNPEARQHYASTYALDRYQGSTLDTFTWNDMNEPSVFNGPEITMQKDNIHPGLGIEHREIHNAYGMLFHMSTYEGHLLRSNHHLRPFILTRAFYAGSQRSAAVWTGDNTAEWSQLAIAAPMLLSLSVTGITHVGADIGGFFGNPDAFLLARWYQKDCLSVCMYVNASLTQRRKNVWLQFDS</sequence>
<dbReference type="SUPFAM" id="SSF51445">
    <property type="entry name" value="(Trans)glycosidases"/>
    <property type="match status" value="1"/>
</dbReference>
<dbReference type="PANTHER" id="PTHR22762:SF54">
    <property type="entry name" value="BCDNA.GH04962"/>
    <property type="match status" value="1"/>
</dbReference>
<evidence type="ECO:0000259" key="13">
    <source>
        <dbReference type="Pfam" id="PF13802"/>
    </source>
</evidence>
<feature type="domain" description="Glycoside hydrolase family 31 N-terminal" evidence="13">
    <location>
        <begin position="104"/>
        <end position="219"/>
    </location>
</feature>
<feature type="non-terminal residue" evidence="14">
    <location>
        <position position="588"/>
    </location>
</feature>
<evidence type="ECO:0000256" key="5">
    <source>
        <dbReference type="ARBA" id="ARBA00022801"/>
    </source>
</evidence>
<dbReference type="Gene3D" id="2.60.40.1760">
    <property type="entry name" value="glycosyl hydrolase (family 31)"/>
    <property type="match status" value="1"/>
</dbReference>
<dbReference type="Pfam" id="PF13802">
    <property type="entry name" value="Gal_mutarotas_2"/>
    <property type="match status" value="1"/>
</dbReference>
<evidence type="ECO:0000256" key="1">
    <source>
        <dbReference type="ARBA" id="ARBA00004240"/>
    </source>
</evidence>
<dbReference type="GO" id="GO:0005975">
    <property type="term" value="P:carbohydrate metabolic process"/>
    <property type="evidence" value="ECO:0007669"/>
    <property type="project" value="InterPro"/>
</dbReference>
<accession>A0AAV2SSB8</accession>
<evidence type="ECO:0000256" key="4">
    <source>
        <dbReference type="ARBA" id="ARBA00022729"/>
    </source>
</evidence>
<keyword evidence="15" id="KW-1185">Reference proteome</keyword>
<evidence type="ECO:0000256" key="3">
    <source>
        <dbReference type="ARBA" id="ARBA00007806"/>
    </source>
</evidence>
<proteinExistence type="inferred from homology"/>
<comment type="similarity">
    <text evidence="3 10">Belongs to the glycosyl hydrolase 31 family.</text>
</comment>
<keyword evidence="4" id="KW-0732">Signal</keyword>
<evidence type="ECO:0000256" key="8">
    <source>
        <dbReference type="ARBA" id="ARBA00023295"/>
    </source>
</evidence>
<evidence type="ECO:0000313" key="15">
    <source>
        <dbReference type="Proteomes" id="UP001497623"/>
    </source>
</evidence>
<gene>
    <name evidence="14" type="ORF">MNOR_LOCUS39160</name>
</gene>
<dbReference type="GO" id="GO:0030246">
    <property type="term" value="F:carbohydrate binding"/>
    <property type="evidence" value="ECO:0007669"/>
    <property type="project" value="InterPro"/>
</dbReference>
<evidence type="ECO:0000313" key="14">
    <source>
        <dbReference type="EMBL" id="CAL4222272.1"/>
    </source>
</evidence>
<evidence type="ECO:0000259" key="12">
    <source>
        <dbReference type="Pfam" id="PF01055"/>
    </source>
</evidence>
<organism evidence="14 15">
    <name type="scientific">Meganyctiphanes norvegica</name>
    <name type="common">Northern krill</name>
    <name type="synonym">Thysanopoda norvegica</name>
    <dbReference type="NCBI Taxonomy" id="48144"/>
    <lineage>
        <taxon>Eukaryota</taxon>
        <taxon>Metazoa</taxon>
        <taxon>Ecdysozoa</taxon>
        <taxon>Arthropoda</taxon>
        <taxon>Crustacea</taxon>
        <taxon>Multicrustacea</taxon>
        <taxon>Malacostraca</taxon>
        <taxon>Eumalacostraca</taxon>
        <taxon>Eucarida</taxon>
        <taxon>Euphausiacea</taxon>
        <taxon>Euphausiidae</taxon>
        <taxon>Meganyctiphanes</taxon>
    </lineage>
</organism>
<keyword evidence="5 10" id="KW-0378">Hydrolase</keyword>
<dbReference type="InterPro" id="IPR025887">
    <property type="entry name" value="Glyco_hydro_31_N_dom"/>
</dbReference>
<dbReference type="EMBL" id="CAXKWB010097929">
    <property type="protein sequence ID" value="CAL4222272.1"/>
    <property type="molecule type" value="Genomic_DNA"/>
</dbReference>
<comment type="subcellular location">
    <subcellularLocation>
        <location evidence="1">Endoplasmic reticulum</location>
    </subcellularLocation>
</comment>
<dbReference type="FunFam" id="3.20.20.80:FF:000039">
    <property type="entry name" value="Glucosidase, alpha neutral C"/>
    <property type="match status" value="1"/>
</dbReference>
<evidence type="ECO:0000256" key="10">
    <source>
        <dbReference type="RuleBase" id="RU361185"/>
    </source>
</evidence>